<dbReference type="Pfam" id="PF07499">
    <property type="entry name" value="RuvA_C"/>
    <property type="match status" value="1"/>
</dbReference>
<dbReference type="HAMAP" id="MF_00031">
    <property type="entry name" value="DNA_HJ_migration_RuvA"/>
    <property type="match status" value="1"/>
</dbReference>
<keyword evidence="3" id="KW-0238">DNA-binding</keyword>
<dbReference type="CDD" id="cd14332">
    <property type="entry name" value="UBA_RuvA_C"/>
    <property type="match status" value="1"/>
</dbReference>
<proteinExistence type="inferred from homology"/>
<dbReference type="GO" id="GO:0009378">
    <property type="term" value="F:four-way junction helicase activity"/>
    <property type="evidence" value="ECO:0007669"/>
    <property type="project" value="InterPro"/>
</dbReference>
<dbReference type="InterPro" id="IPR000085">
    <property type="entry name" value="RuvA"/>
</dbReference>
<evidence type="ECO:0000256" key="4">
    <source>
        <dbReference type="ARBA" id="ARBA00023204"/>
    </source>
</evidence>
<dbReference type="Pfam" id="PF01330">
    <property type="entry name" value="RuvA_N"/>
    <property type="match status" value="1"/>
</dbReference>
<accession>A0A6J6MT65</accession>
<dbReference type="SUPFAM" id="SSF47781">
    <property type="entry name" value="RuvA domain 2-like"/>
    <property type="match status" value="1"/>
</dbReference>
<dbReference type="Gene3D" id="1.10.8.10">
    <property type="entry name" value="DNA helicase RuvA subunit, C-terminal domain"/>
    <property type="match status" value="1"/>
</dbReference>
<name>A0A6J6MT65_9ZZZZ</name>
<dbReference type="Pfam" id="PF14520">
    <property type="entry name" value="HHH_5"/>
    <property type="match status" value="1"/>
</dbReference>
<dbReference type="SUPFAM" id="SSF46929">
    <property type="entry name" value="DNA helicase RuvA subunit, C-terminal domain"/>
    <property type="match status" value="1"/>
</dbReference>
<keyword evidence="1" id="KW-0963">Cytoplasm</keyword>
<dbReference type="Gene3D" id="2.40.50.140">
    <property type="entry name" value="Nucleic acid-binding proteins"/>
    <property type="match status" value="1"/>
</dbReference>
<dbReference type="InterPro" id="IPR003583">
    <property type="entry name" value="Hlx-hairpin-Hlx_DNA-bd_motif"/>
</dbReference>
<evidence type="ECO:0000256" key="2">
    <source>
        <dbReference type="ARBA" id="ARBA00022763"/>
    </source>
</evidence>
<evidence type="ECO:0000313" key="6">
    <source>
        <dbReference type="EMBL" id="CAB4676819.1"/>
    </source>
</evidence>
<feature type="domain" description="Helix-hairpin-helix DNA-binding motif class 1" evidence="5">
    <location>
        <begin position="76"/>
        <end position="95"/>
    </location>
</feature>
<evidence type="ECO:0000256" key="1">
    <source>
        <dbReference type="ARBA" id="ARBA00022490"/>
    </source>
</evidence>
<feature type="domain" description="Helix-hairpin-helix DNA-binding motif class 1" evidence="5">
    <location>
        <begin position="111"/>
        <end position="130"/>
    </location>
</feature>
<keyword evidence="4" id="KW-0234">DNA repair</keyword>
<dbReference type="GO" id="GO:0006281">
    <property type="term" value="P:DNA repair"/>
    <property type="evidence" value="ECO:0007669"/>
    <property type="project" value="UniProtKB-KW"/>
</dbReference>
<sequence>MISSLTGKVKGISTAANANSVVIEVGGVGILVNTPLRVIESLKIGDVIDLHTHLIVREDALTLYGFSELVDRNLFELLLTVTGVGPKVAQSILGVNPASVVADMIKANNLKSLEATPGLGKKGAQRLVLELKDKLANFSSSSDSSEGSLKNQVESALQGLGYTPKESRLMVNQALNQISGEQIDIASAIKLALATSSTGKSVRTEK</sequence>
<dbReference type="GO" id="GO:0009379">
    <property type="term" value="C:Holliday junction helicase complex"/>
    <property type="evidence" value="ECO:0007669"/>
    <property type="project" value="InterPro"/>
</dbReference>
<organism evidence="6">
    <name type="scientific">freshwater metagenome</name>
    <dbReference type="NCBI Taxonomy" id="449393"/>
    <lineage>
        <taxon>unclassified sequences</taxon>
        <taxon>metagenomes</taxon>
        <taxon>ecological metagenomes</taxon>
    </lineage>
</organism>
<dbReference type="InterPro" id="IPR010994">
    <property type="entry name" value="RuvA_2-like"/>
</dbReference>
<dbReference type="InterPro" id="IPR013849">
    <property type="entry name" value="DNA_helicase_Holl-junc_RuvA_I"/>
</dbReference>
<dbReference type="EMBL" id="CAEZXI010000003">
    <property type="protein sequence ID" value="CAB4676819.1"/>
    <property type="molecule type" value="Genomic_DNA"/>
</dbReference>
<dbReference type="AlphaFoldDB" id="A0A6J6MT65"/>
<dbReference type="InterPro" id="IPR011114">
    <property type="entry name" value="RuvA_C"/>
</dbReference>
<evidence type="ECO:0000256" key="3">
    <source>
        <dbReference type="ARBA" id="ARBA00023125"/>
    </source>
</evidence>
<gene>
    <name evidence="6" type="ORF">UFOPK2362_00076</name>
</gene>
<dbReference type="InterPro" id="IPR012340">
    <property type="entry name" value="NA-bd_OB-fold"/>
</dbReference>
<dbReference type="SMART" id="SM00278">
    <property type="entry name" value="HhH1"/>
    <property type="match status" value="2"/>
</dbReference>
<dbReference type="Gene3D" id="1.10.150.20">
    <property type="entry name" value="5' to 3' exonuclease, C-terminal subdomain"/>
    <property type="match status" value="1"/>
</dbReference>
<dbReference type="GO" id="GO:0006310">
    <property type="term" value="P:DNA recombination"/>
    <property type="evidence" value="ECO:0007669"/>
    <property type="project" value="InterPro"/>
</dbReference>
<dbReference type="NCBIfam" id="TIGR00084">
    <property type="entry name" value="ruvA"/>
    <property type="match status" value="1"/>
</dbReference>
<evidence type="ECO:0000259" key="5">
    <source>
        <dbReference type="SMART" id="SM00278"/>
    </source>
</evidence>
<dbReference type="GO" id="GO:0003677">
    <property type="term" value="F:DNA binding"/>
    <property type="evidence" value="ECO:0007669"/>
    <property type="project" value="UniProtKB-KW"/>
</dbReference>
<dbReference type="InterPro" id="IPR036267">
    <property type="entry name" value="RuvA_C_sf"/>
</dbReference>
<dbReference type="SUPFAM" id="SSF50249">
    <property type="entry name" value="Nucleic acid-binding proteins"/>
    <property type="match status" value="1"/>
</dbReference>
<dbReference type="GO" id="GO:0005524">
    <property type="term" value="F:ATP binding"/>
    <property type="evidence" value="ECO:0007669"/>
    <property type="project" value="InterPro"/>
</dbReference>
<keyword evidence="2" id="KW-0227">DNA damage</keyword>
<reference evidence="6" key="1">
    <citation type="submission" date="2020-05" db="EMBL/GenBank/DDBJ databases">
        <authorList>
            <person name="Chiriac C."/>
            <person name="Salcher M."/>
            <person name="Ghai R."/>
            <person name="Kavagutti S V."/>
        </authorList>
    </citation>
    <scope>NUCLEOTIDE SEQUENCE</scope>
</reference>
<protein>
    <submittedName>
        <fullName evidence="6">Unannotated protein</fullName>
    </submittedName>
</protein>